<keyword evidence="2" id="KW-0732">Signal</keyword>
<evidence type="ECO:0000313" key="3">
    <source>
        <dbReference type="EMBL" id="MXU90444.1"/>
    </source>
</evidence>
<name>A0A6B0ULH2_IXORI</name>
<dbReference type="AlphaFoldDB" id="A0A6B0ULH2"/>
<evidence type="ECO:0000256" key="1">
    <source>
        <dbReference type="SAM" id="MobiDB-lite"/>
    </source>
</evidence>
<proteinExistence type="predicted"/>
<protein>
    <submittedName>
        <fullName evidence="3">Putative secreted protein</fullName>
    </submittedName>
</protein>
<organism evidence="3">
    <name type="scientific">Ixodes ricinus</name>
    <name type="common">Common tick</name>
    <name type="synonym">Acarus ricinus</name>
    <dbReference type="NCBI Taxonomy" id="34613"/>
    <lineage>
        <taxon>Eukaryota</taxon>
        <taxon>Metazoa</taxon>
        <taxon>Ecdysozoa</taxon>
        <taxon>Arthropoda</taxon>
        <taxon>Chelicerata</taxon>
        <taxon>Arachnida</taxon>
        <taxon>Acari</taxon>
        <taxon>Parasitiformes</taxon>
        <taxon>Ixodida</taxon>
        <taxon>Ixodoidea</taxon>
        <taxon>Ixodidae</taxon>
        <taxon>Ixodinae</taxon>
        <taxon>Ixodes</taxon>
    </lineage>
</organism>
<feature type="signal peptide" evidence="2">
    <location>
        <begin position="1"/>
        <end position="20"/>
    </location>
</feature>
<feature type="region of interest" description="Disordered" evidence="1">
    <location>
        <begin position="64"/>
        <end position="95"/>
    </location>
</feature>
<evidence type="ECO:0000256" key="2">
    <source>
        <dbReference type="SAM" id="SignalP"/>
    </source>
</evidence>
<accession>A0A6B0ULH2</accession>
<feature type="chain" id="PRO_5025515497" evidence="2">
    <location>
        <begin position="21"/>
        <end position="115"/>
    </location>
</feature>
<sequence length="115" mass="12528">MTCPKTRSLLLTMTFRQATANLACLTDPFSTKFCTTGRSRWATLGQRWSISAPTKLKICRVSSAATGSSEPRKDSSWLYTSSPTKAAGNADDSTCSSWRPLTAELVTPIWTSMSP</sequence>
<dbReference type="EMBL" id="GIFC01008361">
    <property type="protein sequence ID" value="MXU90444.1"/>
    <property type="molecule type" value="Transcribed_RNA"/>
</dbReference>
<reference evidence="3" key="1">
    <citation type="submission" date="2019-12" db="EMBL/GenBank/DDBJ databases">
        <title>An insight into the sialome of adult female Ixodes ricinus ticks feeding for 6 days.</title>
        <authorList>
            <person name="Perner J."/>
            <person name="Ribeiro J.M.C."/>
        </authorList>
    </citation>
    <scope>NUCLEOTIDE SEQUENCE</scope>
    <source>
        <strain evidence="3">Semi-engorged</strain>
        <tissue evidence="3">Salivary glands</tissue>
    </source>
</reference>